<dbReference type="Proteomes" id="UP001515480">
    <property type="component" value="Unassembled WGS sequence"/>
</dbReference>
<dbReference type="EMBL" id="JBGBPQ010000014">
    <property type="protein sequence ID" value="KAL1511257.1"/>
    <property type="molecule type" value="Genomic_DNA"/>
</dbReference>
<evidence type="ECO:0008006" key="4">
    <source>
        <dbReference type="Google" id="ProtNLM"/>
    </source>
</evidence>
<keyword evidence="3" id="KW-1185">Reference proteome</keyword>
<evidence type="ECO:0000313" key="2">
    <source>
        <dbReference type="EMBL" id="KAL1511257.1"/>
    </source>
</evidence>
<organism evidence="2 3">
    <name type="scientific">Prymnesium parvum</name>
    <name type="common">Toxic golden alga</name>
    <dbReference type="NCBI Taxonomy" id="97485"/>
    <lineage>
        <taxon>Eukaryota</taxon>
        <taxon>Haptista</taxon>
        <taxon>Haptophyta</taxon>
        <taxon>Prymnesiophyceae</taxon>
        <taxon>Prymnesiales</taxon>
        <taxon>Prymnesiaceae</taxon>
        <taxon>Prymnesium</taxon>
    </lineage>
</organism>
<feature type="compositionally biased region" description="Basic and acidic residues" evidence="1">
    <location>
        <begin position="166"/>
        <end position="175"/>
    </location>
</feature>
<dbReference type="AlphaFoldDB" id="A0AB34J1I6"/>
<evidence type="ECO:0000256" key="1">
    <source>
        <dbReference type="SAM" id="MobiDB-lite"/>
    </source>
</evidence>
<accession>A0AB34J1I6</accession>
<evidence type="ECO:0000313" key="3">
    <source>
        <dbReference type="Proteomes" id="UP001515480"/>
    </source>
</evidence>
<proteinExistence type="predicted"/>
<sequence>MAKSIRSKVKKRLRTVKRGILKQQLDDPTTKVGVRRAAVHSKLAEAATGHLQPAKPKKNWFKSDDPDAEVPQYNWRQGPDFRSQVNPESGYALWGSNRPKLGRYGGDAPSARPVMQPGTTEAEPCHQIISGNEDGGKRALVLGTEQIVPLFSSSKVKKKLKKKAKADHDAPHRWT</sequence>
<feature type="compositionally biased region" description="Basic residues" evidence="1">
    <location>
        <begin position="155"/>
        <end position="165"/>
    </location>
</feature>
<feature type="region of interest" description="Disordered" evidence="1">
    <location>
        <begin position="153"/>
        <end position="175"/>
    </location>
</feature>
<name>A0AB34J1I6_PRYPA</name>
<gene>
    <name evidence="2" type="ORF">AB1Y20_006066</name>
</gene>
<feature type="region of interest" description="Disordered" evidence="1">
    <location>
        <begin position="44"/>
        <end position="111"/>
    </location>
</feature>
<comment type="caution">
    <text evidence="2">The sequence shown here is derived from an EMBL/GenBank/DDBJ whole genome shotgun (WGS) entry which is preliminary data.</text>
</comment>
<reference evidence="2 3" key="1">
    <citation type="journal article" date="2024" name="Science">
        <title>Giant polyketide synthase enzymes in the biosynthesis of giant marine polyether toxins.</title>
        <authorList>
            <person name="Fallon T.R."/>
            <person name="Shende V.V."/>
            <person name="Wierzbicki I.H."/>
            <person name="Pendleton A.L."/>
            <person name="Watervoot N.F."/>
            <person name="Auber R.P."/>
            <person name="Gonzalez D.J."/>
            <person name="Wisecaver J.H."/>
            <person name="Moore B.S."/>
        </authorList>
    </citation>
    <scope>NUCLEOTIDE SEQUENCE [LARGE SCALE GENOMIC DNA]</scope>
    <source>
        <strain evidence="2 3">12B1</strain>
    </source>
</reference>
<protein>
    <recommendedName>
        <fullName evidence="4">Ribosome biogenesis protein NOP53</fullName>
    </recommendedName>
</protein>